<proteinExistence type="predicted"/>
<organism evidence="3 4">
    <name type="scientific">candidate division WOR-3 bacterium</name>
    <dbReference type="NCBI Taxonomy" id="2052148"/>
    <lineage>
        <taxon>Bacteria</taxon>
        <taxon>Bacteria division WOR-3</taxon>
    </lineage>
</organism>
<accession>A0A9C9EPJ3</accession>
<protein>
    <submittedName>
        <fullName evidence="3">Ferrous iron transport protein A</fullName>
    </submittedName>
</protein>
<dbReference type="SUPFAM" id="SSF50037">
    <property type="entry name" value="C-terminal domain of transcriptional repressors"/>
    <property type="match status" value="1"/>
</dbReference>
<dbReference type="EMBL" id="DRIG01000102">
    <property type="protein sequence ID" value="HEC79477.1"/>
    <property type="molecule type" value="Genomic_DNA"/>
</dbReference>
<feature type="domain" description="Ferrous iron transporter FeoA-like" evidence="2">
    <location>
        <begin position="4"/>
        <end position="76"/>
    </location>
</feature>
<keyword evidence="1" id="KW-0408">Iron</keyword>
<evidence type="ECO:0000313" key="4">
    <source>
        <dbReference type="Proteomes" id="UP000885826"/>
    </source>
</evidence>
<evidence type="ECO:0000256" key="1">
    <source>
        <dbReference type="ARBA" id="ARBA00023004"/>
    </source>
</evidence>
<dbReference type="InterPro" id="IPR007167">
    <property type="entry name" value="Fe-transptr_FeoA-like"/>
</dbReference>
<dbReference type="PANTHER" id="PTHR43151">
    <property type="entry name" value="FEOA FAMILY PROTEIN"/>
    <property type="match status" value="1"/>
</dbReference>
<dbReference type="InterPro" id="IPR038157">
    <property type="entry name" value="FeoA_core_dom"/>
</dbReference>
<dbReference type="GO" id="GO:0046914">
    <property type="term" value="F:transition metal ion binding"/>
    <property type="evidence" value="ECO:0007669"/>
    <property type="project" value="InterPro"/>
</dbReference>
<dbReference type="InterPro" id="IPR008988">
    <property type="entry name" value="Transcriptional_repressor_C"/>
</dbReference>
<evidence type="ECO:0000259" key="2">
    <source>
        <dbReference type="SMART" id="SM00899"/>
    </source>
</evidence>
<evidence type="ECO:0000313" key="3">
    <source>
        <dbReference type="EMBL" id="HEC79477.1"/>
    </source>
</evidence>
<dbReference type="AlphaFoldDB" id="A0A9C9EPJ3"/>
<comment type="caution">
    <text evidence="3">The sequence shown here is derived from an EMBL/GenBank/DDBJ whole genome shotgun (WGS) entry which is preliminary data.</text>
</comment>
<sequence length="78" mass="8413">MALIDLTQMKSGDTATVKSIKGGFGMVRKLETLGIRPGVRIKKVSAQFMKGPVIVRTGNTQVAIGFGMAHRVLVEIEQ</sequence>
<dbReference type="PANTHER" id="PTHR43151:SF1">
    <property type="entry name" value="SSR2333 PROTEIN"/>
    <property type="match status" value="1"/>
</dbReference>
<dbReference type="InterPro" id="IPR053184">
    <property type="entry name" value="FeoA-like"/>
</dbReference>
<name>A0A9C9EPJ3_UNCW3</name>
<dbReference type="Pfam" id="PF04023">
    <property type="entry name" value="FeoA"/>
    <property type="match status" value="1"/>
</dbReference>
<gene>
    <name evidence="3" type="ORF">ENI34_10130</name>
</gene>
<dbReference type="Gene3D" id="2.30.30.90">
    <property type="match status" value="1"/>
</dbReference>
<dbReference type="SMART" id="SM00899">
    <property type="entry name" value="FeoA"/>
    <property type="match status" value="1"/>
</dbReference>
<dbReference type="Proteomes" id="UP000885826">
    <property type="component" value="Unassembled WGS sequence"/>
</dbReference>
<reference evidence="3" key="1">
    <citation type="journal article" date="2020" name="mSystems">
        <title>Genome- and Community-Level Interaction Insights into Carbon Utilization and Element Cycling Functions of Hydrothermarchaeota in Hydrothermal Sediment.</title>
        <authorList>
            <person name="Zhou Z."/>
            <person name="Liu Y."/>
            <person name="Xu W."/>
            <person name="Pan J."/>
            <person name="Luo Z.H."/>
            <person name="Li M."/>
        </authorList>
    </citation>
    <scope>NUCLEOTIDE SEQUENCE</scope>
    <source>
        <strain evidence="3">HyVt-388</strain>
    </source>
</reference>